<accession>A0A0M1NZW5</accession>
<organism evidence="5 6">
    <name type="scientific">Paenibacillus solani</name>
    <dbReference type="NCBI Taxonomy" id="1705565"/>
    <lineage>
        <taxon>Bacteria</taxon>
        <taxon>Bacillati</taxon>
        <taxon>Bacillota</taxon>
        <taxon>Bacilli</taxon>
        <taxon>Bacillales</taxon>
        <taxon>Paenibacillaceae</taxon>
        <taxon>Paenibacillus</taxon>
    </lineage>
</organism>
<proteinExistence type="predicted"/>
<evidence type="ECO:0000313" key="5">
    <source>
        <dbReference type="EMBL" id="KOR87687.1"/>
    </source>
</evidence>
<sequence length="355" mass="37463">MSQWKLRKKSAVLLLASVMSLSLFGCGNAPSGDSAAKPAQDTGKASASGSTQAGGKLVLYSAGPQKLADNIVSGFEAKTGVKVEMFQGTTGKILARMEAEKSNPVADVVILASLPSAQALKADGLTLPYPEAANADKLNKDWSDAEGNYFSTSASALGIVYNTNLVSAPPQSWADLGLPEWKDAVNIPDPTLSGSALDFITGYLSVKGETGWKLFEDYKANGTAMAGANQEALDPVITGAKSLVAAGVDYMAYSAKAKGEPLDIVYPEEGTVVSPRPAAILKSSPNVDNAKAFIDYLLSDEAQKLVADAYLIPGREDVEAEGRTNLKDIPVFKVDWAWMNEHGDETAARFSEVFK</sequence>
<dbReference type="OrthoDB" id="9791045at2"/>
<comment type="caution">
    <text evidence="5">The sequence shown here is derived from an EMBL/GenBank/DDBJ whole genome shotgun (WGS) entry which is preliminary data.</text>
</comment>
<dbReference type="GO" id="GO:0030975">
    <property type="term" value="F:thiamine binding"/>
    <property type="evidence" value="ECO:0007669"/>
    <property type="project" value="TreeGrafter"/>
</dbReference>
<dbReference type="EMBL" id="LIUT01000001">
    <property type="protein sequence ID" value="KOR87687.1"/>
    <property type="molecule type" value="Genomic_DNA"/>
</dbReference>
<reference evidence="6" key="1">
    <citation type="submission" date="2015-08" db="EMBL/GenBank/DDBJ databases">
        <title>Genome sequencing project for genomic taxonomy and phylogenomics of Bacillus-like bacteria.</title>
        <authorList>
            <person name="Liu B."/>
            <person name="Wang J."/>
            <person name="Zhu Y."/>
            <person name="Liu G."/>
            <person name="Chen Q."/>
            <person name="Chen Z."/>
            <person name="Lan J."/>
            <person name="Che J."/>
            <person name="Ge C."/>
            <person name="Shi H."/>
            <person name="Pan Z."/>
            <person name="Liu X."/>
        </authorList>
    </citation>
    <scope>NUCLEOTIDE SEQUENCE [LARGE SCALE GENOMIC DNA]</scope>
    <source>
        <strain evidence="6">FJAT-22460</strain>
    </source>
</reference>
<dbReference type="Gene3D" id="3.40.190.10">
    <property type="entry name" value="Periplasmic binding protein-like II"/>
    <property type="match status" value="2"/>
</dbReference>
<keyword evidence="2" id="KW-0479">Metal-binding</keyword>
<dbReference type="SUPFAM" id="SSF53850">
    <property type="entry name" value="Periplasmic binding protein-like II"/>
    <property type="match status" value="1"/>
</dbReference>
<feature type="chain" id="PRO_5039662540" evidence="4">
    <location>
        <begin position="26"/>
        <end position="355"/>
    </location>
</feature>
<dbReference type="GO" id="GO:0046872">
    <property type="term" value="F:metal ion binding"/>
    <property type="evidence" value="ECO:0007669"/>
    <property type="project" value="UniProtKB-KW"/>
</dbReference>
<dbReference type="PANTHER" id="PTHR30006:SF2">
    <property type="entry name" value="ABC TRANSPORTER SUBSTRATE-BINDING PROTEIN"/>
    <property type="match status" value="1"/>
</dbReference>
<dbReference type="Proteomes" id="UP000036932">
    <property type="component" value="Unassembled WGS sequence"/>
</dbReference>
<dbReference type="Pfam" id="PF13343">
    <property type="entry name" value="SBP_bac_6"/>
    <property type="match status" value="1"/>
</dbReference>
<dbReference type="InterPro" id="IPR026045">
    <property type="entry name" value="Ferric-bd"/>
</dbReference>
<dbReference type="GO" id="GO:0030288">
    <property type="term" value="C:outer membrane-bounded periplasmic space"/>
    <property type="evidence" value="ECO:0007669"/>
    <property type="project" value="TreeGrafter"/>
</dbReference>
<dbReference type="GO" id="GO:0015888">
    <property type="term" value="P:thiamine transport"/>
    <property type="evidence" value="ECO:0007669"/>
    <property type="project" value="TreeGrafter"/>
</dbReference>
<keyword evidence="2" id="KW-0408">Iron</keyword>
<dbReference type="PANTHER" id="PTHR30006">
    <property type="entry name" value="THIAMINE-BINDING PERIPLASMIC PROTEIN-RELATED"/>
    <property type="match status" value="1"/>
</dbReference>
<dbReference type="GO" id="GO:0030976">
    <property type="term" value="F:thiamine pyrophosphate binding"/>
    <property type="evidence" value="ECO:0007669"/>
    <property type="project" value="TreeGrafter"/>
</dbReference>
<dbReference type="PROSITE" id="PS51257">
    <property type="entry name" value="PROKAR_LIPOPROTEIN"/>
    <property type="match status" value="1"/>
</dbReference>
<feature type="region of interest" description="Disordered" evidence="3">
    <location>
        <begin position="32"/>
        <end position="51"/>
    </location>
</feature>
<dbReference type="PATRIC" id="fig|1705565.3.peg.1827"/>
<dbReference type="AlphaFoldDB" id="A0A0M1NZW5"/>
<protein>
    <submittedName>
        <fullName evidence="5">ABC transporter substrate-binding protein</fullName>
    </submittedName>
</protein>
<evidence type="ECO:0000256" key="4">
    <source>
        <dbReference type="SAM" id="SignalP"/>
    </source>
</evidence>
<dbReference type="RefSeq" id="WP_054400758.1">
    <property type="nucleotide sequence ID" value="NZ_LIUT01000001.1"/>
</dbReference>
<dbReference type="PIRSF" id="PIRSF002825">
    <property type="entry name" value="CfbpA"/>
    <property type="match status" value="1"/>
</dbReference>
<evidence type="ECO:0000256" key="2">
    <source>
        <dbReference type="PIRSR" id="PIRSR002825-1"/>
    </source>
</evidence>
<evidence type="ECO:0000313" key="6">
    <source>
        <dbReference type="Proteomes" id="UP000036932"/>
    </source>
</evidence>
<evidence type="ECO:0000256" key="1">
    <source>
        <dbReference type="ARBA" id="ARBA00022729"/>
    </source>
</evidence>
<keyword evidence="6" id="KW-1185">Reference proteome</keyword>
<feature type="signal peptide" evidence="4">
    <location>
        <begin position="1"/>
        <end position="25"/>
    </location>
</feature>
<name>A0A0M1NZW5_9BACL</name>
<feature type="binding site" evidence="2">
    <location>
        <position position="250"/>
    </location>
    <ligand>
        <name>Fe cation</name>
        <dbReference type="ChEBI" id="CHEBI:24875"/>
    </ligand>
</feature>
<dbReference type="CDD" id="cd13547">
    <property type="entry name" value="PBP2_Fbp_like_2"/>
    <property type="match status" value="1"/>
</dbReference>
<gene>
    <name evidence="5" type="ORF">AM231_00060</name>
</gene>
<evidence type="ECO:0000256" key="3">
    <source>
        <dbReference type="SAM" id="MobiDB-lite"/>
    </source>
</evidence>
<keyword evidence="1 4" id="KW-0732">Signal</keyword>